<sequence length="87" mass="9610">MTATDFGKSASSNLTQISKNKNPTKRKGHKIMTLQGYTYQLGDLFTTSVTGVTGRIVKFSPLSNKVTRVQLRLANGQQRFAMVKTSK</sequence>
<evidence type="ECO:0000313" key="3">
    <source>
        <dbReference type="EMBL" id="CAB4193212.1"/>
    </source>
</evidence>
<feature type="region of interest" description="Disordered" evidence="1">
    <location>
        <begin position="1"/>
        <end position="28"/>
    </location>
</feature>
<organism evidence="3">
    <name type="scientific">uncultured Caudovirales phage</name>
    <dbReference type="NCBI Taxonomy" id="2100421"/>
    <lineage>
        <taxon>Viruses</taxon>
        <taxon>Duplodnaviria</taxon>
        <taxon>Heunggongvirae</taxon>
        <taxon>Uroviricota</taxon>
        <taxon>Caudoviricetes</taxon>
        <taxon>Peduoviridae</taxon>
        <taxon>Maltschvirus</taxon>
        <taxon>Maltschvirus maltsch</taxon>
    </lineage>
</organism>
<accession>A0A6J5RBM4</accession>
<feature type="compositionally biased region" description="Polar residues" evidence="1">
    <location>
        <begin position="1"/>
        <end position="21"/>
    </location>
</feature>
<proteinExistence type="predicted"/>
<name>A0A6J5RBM4_9CAUD</name>
<protein>
    <submittedName>
        <fullName evidence="3">Uncharacterized protein</fullName>
    </submittedName>
</protein>
<evidence type="ECO:0000313" key="2">
    <source>
        <dbReference type="EMBL" id="CAB4185494.1"/>
    </source>
</evidence>
<dbReference type="EMBL" id="LR797198">
    <property type="protein sequence ID" value="CAB4193212.1"/>
    <property type="molecule type" value="Genomic_DNA"/>
</dbReference>
<dbReference type="EMBL" id="LR797076">
    <property type="protein sequence ID" value="CAB4185494.1"/>
    <property type="molecule type" value="Genomic_DNA"/>
</dbReference>
<reference evidence="3" key="1">
    <citation type="submission" date="2020-05" db="EMBL/GenBank/DDBJ databases">
        <authorList>
            <person name="Chiriac C."/>
            <person name="Salcher M."/>
            <person name="Ghai R."/>
            <person name="Kavagutti S V."/>
        </authorList>
    </citation>
    <scope>NUCLEOTIDE SEQUENCE</scope>
</reference>
<evidence type="ECO:0000256" key="1">
    <source>
        <dbReference type="SAM" id="MobiDB-lite"/>
    </source>
</evidence>
<gene>
    <name evidence="2" type="ORF">UFOVP1119_62</name>
    <name evidence="3" type="ORF">UFOVP1238_36</name>
</gene>